<dbReference type="Proteomes" id="UP001610063">
    <property type="component" value="Unassembled WGS sequence"/>
</dbReference>
<organism evidence="2 3">
    <name type="scientific">Marinoscillum luteum</name>
    <dbReference type="NCBI Taxonomy" id="861051"/>
    <lineage>
        <taxon>Bacteria</taxon>
        <taxon>Pseudomonadati</taxon>
        <taxon>Bacteroidota</taxon>
        <taxon>Cytophagia</taxon>
        <taxon>Cytophagales</taxon>
        <taxon>Reichenbachiellaceae</taxon>
        <taxon>Marinoscillum</taxon>
    </lineage>
</organism>
<keyword evidence="3" id="KW-1185">Reference proteome</keyword>
<dbReference type="EMBL" id="JBIPKE010000015">
    <property type="protein sequence ID" value="MFH6983755.1"/>
    <property type="molecule type" value="Genomic_DNA"/>
</dbReference>
<dbReference type="RefSeq" id="WP_395417287.1">
    <property type="nucleotide sequence ID" value="NZ_JBIPKE010000015.1"/>
</dbReference>
<evidence type="ECO:0000259" key="1">
    <source>
        <dbReference type="Pfam" id="PF18626"/>
    </source>
</evidence>
<sequence>MIPSTHAPLISPEDYDLLLGAKPPTPELTPISFAEREELLDLVIAENIEYRYINGSCEDRAHYISLLLKKHQVTAGKIWNFAPARYSLSSDELFNMTDPLGISENTTWGYHVAPFLTAYNEQGEIETLVIDQSLSADVLLTIDEWLALMNCPRSIYLLTDADSYLFFSLNNYLMQDESAPADEWPAFLPSIITGNFWNLAPGDDYVQKGLSINDLALEIFSIKNQLPAHEEAYLHELLKNIDDVIRLTEVAKPAELSSKTYRSLISYYDKRYAHWNDRVAHTQACLN</sequence>
<comment type="caution">
    <text evidence="2">The sequence shown here is derived from an EMBL/GenBank/DDBJ whole genome shotgun (WGS) entry which is preliminary data.</text>
</comment>
<protein>
    <submittedName>
        <fullName evidence="2">Protein-glutamine glutaminase family protein</fullName>
    </submittedName>
</protein>
<feature type="domain" description="Protein glutaminase" evidence="1">
    <location>
        <begin position="45"/>
        <end position="149"/>
    </location>
</feature>
<accession>A0ABW7N821</accession>
<dbReference type="InterPro" id="IPR041325">
    <property type="entry name" value="Gln_deamidase_2"/>
</dbReference>
<dbReference type="Gene3D" id="3.10.620.30">
    <property type="match status" value="1"/>
</dbReference>
<proteinExistence type="predicted"/>
<dbReference type="Pfam" id="PF18626">
    <property type="entry name" value="Gln_deamidase_2"/>
    <property type="match status" value="1"/>
</dbReference>
<reference evidence="2 3" key="1">
    <citation type="journal article" date="2013" name="Int. J. Syst. Evol. Microbiol.">
        <title>Marinoscillum luteum sp. nov., isolated from marine sediment.</title>
        <authorList>
            <person name="Cha I.T."/>
            <person name="Park S.J."/>
            <person name="Kim S.J."/>
            <person name="Kim J.G."/>
            <person name="Jung M.Y."/>
            <person name="Shin K.S."/>
            <person name="Kwon K.K."/>
            <person name="Yang S.H."/>
            <person name="Seo Y.S."/>
            <person name="Rhee S.K."/>
        </authorList>
    </citation>
    <scope>NUCLEOTIDE SEQUENCE [LARGE SCALE GENOMIC DNA]</scope>
    <source>
        <strain evidence="2 3">KCTC 23939</strain>
    </source>
</reference>
<evidence type="ECO:0000313" key="2">
    <source>
        <dbReference type="EMBL" id="MFH6983755.1"/>
    </source>
</evidence>
<gene>
    <name evidence="2" type="ORF">ACHKAR_09905</name>
</gene>
<evidence type="ECO:0000313" key="3">
    <source>
        <dbReference type="Proteomes" id="UP001610063"/>
    </source>
</evidence>
<name>A0ABW7N821_9BACT</name>